<accession>A0A9D2A8F0</accession>
<dbReference type="Gene3D" id="1.10.10.10">
    <property type="entry name" value="Winged helix-like DNA-binding domain superfamily/Winged helix DNA-binding domain"/>
    <property type="match status" value="1"/>
</dbReference>
<dbReference type="Gene3D" id="1.20.120.530">
    <property type="entry name" value="GntR ligand-binding domain-like"/>
    <property type="match status" value="1"/>
</dbReference>
<dbReference type="AlphaFoldDB" id="A0A9D2A8F0"/>
<evidence type="ECO:0000313" key="6">
    <source>
        <dbReference type="Proteomes" id="UP000824151"/>
    </source>
</evidence>
<organism evidence="5 6">
    <name type="scientific">Candidatus Nesterenkonia stercoripullorum</name>
    <dbReference type="NCBI Taxonomy" id="2838701"/>
    <lineage>
        <taxon>Bacteria</taxon>
        <taxon>Bacillati</taxon>
        <taxon>Actinomycetota</taxon>
        <taxon>Actinomycetes</taxon>
        <taxon>Micrococcales</taxon>
        <taxon>Micrococcaceae</taxon>
        <taxon>Nesterenkonia</taxon>
    </lineage>
</organism>
<sequence length="191" mass="21025">HLRIRDIAAQLGTSVMPVREAIRRLEENGLAESLPHRGAVVKSLSPEELLDIYTVRRLLEIEATRQGAAHATAEDLAAMDSELKAIDQALTAGHSVEYLNHDENLLSVVYAASGNPVLLTTIQMLWQRCRPYKIVGVKGEQRSMGQHELLKFQQRLVEAVRAGDPDKAATATAGSLDAAIQRIRDALDDRD</sequence>
<dbReference type="Proteomes" id="UP000824151">
    <property type="component" value="Unassembled WGS sequence"/>
</dbReference>
<evidence type="ECO:0000256" key="1">
    <source>
        <dbReference type="ARBA" id="ARBA00023015"/>
    </source>
</evidence>
<dbReference type="InterPro" id="IPR011711">
    <property type="entry name" value="GntR_C"/>
</dbReference>
<dbReference type="Pfam" id="PF00392">
    <property type="entry name" value="GntR"/>
    <property type="match status" value="1"/>
</dbReference>
<dbReference type="EMBL" id="DXGD01000281">
    <property type="protein sequence ID" value="HIW99994.1"/>
    <property type="molecule type" value="Genomic_DNA"/>
</dbReference>
<comment type="caution">
    <text evidence="5">The sequence shown here is derived from an EMBL/GenBank/DDBJ whole genome shotgun (WGS) entry which is preliminary data.</text>
</comment>
<evidence type="ECO:0000259" key="4">
    <source>
        <dbReference type="SMART" id="SM00895"/>
    </source>
</evidence>
<dbReference type="InterPro" id="IPR008920">
    <property type="entry name" value="TF_FadR/GntR_C"/>
</dbReference>
<feature type="domain" description="GntR C-terminal" evidence="4">
    <location>
        <begin position="51"/>
        <end position="178"/>
    </location>
</feature>
<reference evidence="5" key="1">
    <citation type="journal article" date="2021" name="PeerJ">
        <title>Extensive microbial diversity within the chicken gut microbiome revealed by metagenomics and culture.</title>
        <authorList>
            <person name="Gilroy R."/>
            <person name="Ravi A."/>
            <person name="Getino M."/>
            <person name="Pursley I."/>
            <person name="Horton D.L."/>
            <person name="Alikhan N.F."/>
            <person name="Baker D."/>
            <person name="Gharbi K."/>
            <person name="Hall N."/>
            <person name="Watson M."/>
            <person name="Adriaenssens E.M."/>
            <person name="Foster-Nyarko E."/>
            <person name="Jarju S."/>
            <person name="Secka A."/>
            <person name="Antonio M."/>
            <person name="Oren A."/>
            <person name="Chaudhuri R.R."/>
            <person name="La Ragione R."/>
            <person name="Hildebrand F."/>
            <person name="Pallen M.J."/>
        </authorList>
    </citation>
    <scope>NUCLEOTIDE SEQUENCE</scope>
    <source>
        <strain evidence="5">ChiHejej3B27-3195</strain>
    </source>
</reference>
<proteinExistence type="predicted"/>
<dbReference type="SMART" id="SM00895">
    <property type="entry name" value="FCD"/>
    <property type="match status" value="1"/>
</dbReference>
<keyword evidence="3" id="KW-0804">Transcription</keyword>
<dbReference type="PANTHER" id="PTHR43537:SF39">
    <property type="entry name" value="HTH-TYPE TRANSCRIPTIONAL REGULATOR MCBR"/>
    <property type="match status" value="1"/>
</dbReference>
<dbReference type="InterPro" id="IPR036390">
    <property type="entry name" value="WH_DNA-bd_sf"/>
</dbReference>
<reference evidence="5" key="2">
    <citation type="submission" date="2021-04" db="EMBL/GenBank/DDBJ databases">
        <authorList>
            <person name="Gilroy R."/>
        </authorList>
    </citation>
    <scope>NUCLEOTIDE SEQUENCE</scope>
    <source>
        <strain evidence="5">ChiHejej3B27-3195</strain>
    </source>
</reference>
<dbReference type="InterPro" id="IPR036388">
    <property type="entry name" value="WH-like_DNA-bd_sf"/>
</dbReference>
<dbReference type="SUPFAM" id="SSF46785">
    <property type="entry name" value="Winged helix' DNA-binding domain"/>
    <property type="match status" value="1"/>
</dbReference>
<dbReference type="GO" id="GO:0003677">
    <property type="term" value="F:DNA binding"/>
    <property type="evidence" value="ECO:0007669"/>
    <property type="project" value="UniProtKB-KW"/>
</dbReference>
<dbReference type="GO" id="GO:0003700">
    <property type="term" value="F:DNA-binding transcription factor activity"/>
    <property type="evidence" value="ECO:0007669"/>
    <property type="project" value="InterPro"/>
</dbReference>
<protein>
    <submittedName>
        <fullName evidence="5">GntR family transcriptional regulator</fullName>
    </submittedName>
</protein>
<dbReference type="Pfam" id="PF07729">
    <property type="entry name" value="FCD"/>
    <property type="match status" value="1"/>
</dbReference>
<dbReference type="PANTHER" id="PTHR43537">
    <property type="entry name" value="TRANSCRIPTIONAL REGULATOR, GNTR FAMILY"/>
    <property type="match status" value="1"/>
</dbReference>
<feature type="non-terminal residue" evidence="5">
    <location>
        <position position="1"/>
    </location>
</feature>
<dbReference type="SUPFAM" id="SSF48008">
    <property type="entry name" value="GntR ligand-binding domain-like"/>
    <property type="match status" value="1"/>
</dbReference>
<dbReference type="InterPro" id="IPR000524">
    <property type="entry name" value="Tscrpt_reg_HTH_GntR"/>
</dbReference>
<keyword evidence="1" id="KW-0805">Transcription regulation</keyword>
<name>A0A9D2A8F0_9MICC</name>
<evidence type="ECO:0000256" key="2">
    <source>
        <dbReference type="ARBA" id="ARBA00023125"/>
    </source>
</evidence>
<evidence type="ECO:0000256" key="3">
    <source>
        <dbReference type="ARBA" id="ARBA00023163"/>
    </source>
</evidence>
<evidence type="ECO:0000313" key="5">
    <source>
        <dbReference type="EMBL" id="HIW99994.1"/>
    </source>
</evidence>
<gene>
    <name evidence="5" type="ORF">H9871_07595</name>
</gene>
<keyword evidence="2" id="KW-0238">DNA-binding</keyword>